<sequence>MATNHQTSFEKSLDLFRRELSDDEIKQINGVNRKNVLDSIKEIQDNLGRRNDLCNFTRDLRFLLTMDRVEKLVTTFFNASDVVAFIWGPIKLALMVATTLRDASRQLTDAYEEMAEALGNLAFFHKLTHSRDLLKLVLEDYFSDILRFHRCVLDVFSRPEWKRVFKWAWGSFRREVKPILEGLKRKQVLLSDDKLQSYGILEEVQDSYQYAKDQFSNLQNSLEYIKSTLASEQLQSKALEAQKMKTYLESRLDFSKSRTDLLLESRDLIVEHSGSWIFTNPIFKYWEEGKSPDGRVLFINGSHGSAERRTARSMLQHLIMQLVNADEIIMRFAYERLSTMESTELADLKKLANYSLTSRPMATLVLDGLNEATDNESEIAINWCLNELLMTARLADCDLKILICGQMDERLNVLLSSHPRIQLDMFEEHLAVHERPFKCPHANCFAYTIGYASPERLENHNEAFHQSVPTAEAVFPVDGLASPISQNNAQTSASSRSWHILDIGMARIYGKALNLLSCLGLREDGVAAPGHHRIRWKNNRGKLLYDDYIEHEAGALQTLEDYLHSLAYSPTNHSTRESGSDPIYPVSAGSFNNYAQANTLGSVDIADEASRSAAYTEGSPFQQDLEVGKLPTSALHVLSGMNSRKHTVILHEELVTHITNDRQLFQALRETYFEHVGKLKCYWSLRTINAIQFMKVFRYQA</sequence>
<gene>
    <name evidence="1" type="ORF">FMEXI_12871</name>
</gene>
<comment type="caution">
    <text evidence="1">The sequence shown here is derived from an EMBL/GenBank/DDBJ whole genome shotgun (WGS) entry which is preliminary data.</text>
</comment>
<accession>A0A8H5I9D6</accession>
<keyword evidence="2" id="KW-1185">Reference proteome</keyword>
<dbReference type="PANTHER" id="PTHR10039">
    <property type="entry name" value="AMELOGENIN"/>
    <property type="match status" value="1"/>
</dbReference>
<dbReference type="PANTHER" id="PTHR10039:SF14">
    <property type="entry name" value="NACHT DOMAIN-CONTAINING PROTEIN"/>
    <property type="match status" value="1"/>
</dbReference>
<evidence type="ECO:0000313" key="2">
    <source>
        <dbReference type="Proteomes" id="UP000522262"/>
    </source>
</evidence>
<dbReference type="AlphaFoldDB" id="A0A8H5I9D6"/>
<dbReference type="EMBL" id="JAAOAM010000392">
    <property type="protein sequence ID" value="KAF5531725.1"/>
    <property type="molecule type" value="Genomic_DNA"/>
</dbReference>
<protein>
    <submittedName>
        <fullName evidence="1">Heterokaryon incompatibility protein het-E-1</fullName>
    </submittedName>
</protein>
<name>A0A8H5I9D6_9HYPO</name>
<proteinExistence type="predicted"/>
<organism evidence="1 2">
    <name type="scientific">Fusarium mexicanum</name>
    <dbReference type="NCBI Taxonomy" id="751941"/>
    <lineage>
        <taxon>Eukaryota</taxon>
        <taxon>Fungi</taxon>
        <taxon>Dikarya</taxon>
        <taxon>Ascomycota</taxon>
        <taxon>Pezizomycotina</taxon>
        <taxon>Sordariomycetes</taxon>
        <taxon>Hypocreomycetidae</taxon>
        <taxon>Hypocreales</taxon>
        <taxon>Nectriaceae</taxon>
        <taxon>Fusarium</taxon>
        <taxon>Fusarium fujikuroi species complex</taxon>
    </lineage>
</organism>
<dbReference type="Proteomes" id="UP000522262">
    <property type="component" value="Unassembled WGS sequence"/>
</dbReference>
<evidence type="ECO:0000313" key="1">
    <source>
        <dbReference type="EMBL" id="KAF5531725.1"/>
    </source>
</evidence>
<reference evidence="1 2" key="1">
    <citation type="submission" date="2020-05" db="EMBL/GenBank/DDBJ databases">
        <title>Identification and distribution of gene clusters putatively required for synthesis of sphingolipid metabolism inhibitors in phylogenetically diverse species of the filamentous fungus Fusarium.</title>
        <authorList>
            <person name="Kim H.-S."/>
            <person name="Busman M."/>
            <person name="Brown D.W."/>
            <person name="Divon H."/>
            <person name="Uhlig S."/>
            <person name="Proctor R.H."/>
        </authorList>
    </citation>
    <scope>NUCLEOTIDE SEQUENCE [LARGE SCALE GENOMIC DNA]</scope>
    <source>
        <strain evidence="1 2">NRRL 53147</strain>
    </source>
</reference>